<protein>
    <recommendedName>
        <fullName evidence="4">Tyr recombinase domain-containing protein</fullName>
    </recommendedName>
</protein>
<organism evidence="2 3">
    <name type="scientific">Amphibalanus amphitrite</name>
    <name type="common">Striped barnacle</name>
    <name type="synonym">Balanus amphitrite</name>
    <dbReference type="NCBI Taxonomy" id="1232801"/>
    <lineage>
        <taxon>Eukaryota</taxon>
        <taxon>Metazoa</taxon>
        <taxon>Ecdysozoa</taxon>
        <taxon>Arthropoda</taxon>
        <taxon>Crustacea</taxon>
        <taxon>Multicrustacea</taxon>
        <taxon>Cirripedia</taxon>
        <taxon>Thoracica</taxon>
        <taxon>Thoracicalcarea</taxon>
        <taxon>Balanomorpha</taxon>
        <taxon>Balanoidea</taxon>
        <taxon>Balanidae</taxon>
        <taxon>Amphibalaninae</taxon>
        <taxon>Amphibalanus</taxon>
    </lineage>
</organism>
<dbReference type="GO" id="GO:0003677">
    <property type="term" value="F:DNA binding"/>
    <property type="evidence" value="ECO:0007669"/>
    <property type="project" value="InterPro"/>
</dbReference>
<dbReference type="SUPFAM" id="SSF56349">
    <property type="entry name" value="DNA breaking-rejoining enzymes"/>
    <property type="match status" value="1"/>
</dbReference>
<comment type="caution">
    <text evidence="2">The sequence shown here is derived from an EMBL/GenBank/DDBJ whole genome shotgun (WGS) entry which is preliminary data.</text>
</comment>
<sequence length="72" mass="7508">MADAGLTRDGRLTTHSLRIGFATAAAAAGVSESVIRVSGRWRGSSYLSTEPLMGSVPFLGSITEPEVRLDTG</sequence>
<proteinExistence type="predicted"/>
<name>A0A6A4VTC6_AMPAM</name>
<dbReference type="Gene3D" id="1.10.443.10">
    <property type="entry name" value="Intergrase catalytic core"/>
    <property type="match status" value="1"/>
</dbReference>
<reference evidence="2 3" key="1">
    <citation type="submission" date="2019-07" db="EMBL/GenBank/DDBJ databases">
        <title>Draft genome assembly of a fouling barnacle, Amphibalanus amphitrite (Darwin, 1854): The first reference genome for Thecostraca.</title>
        <authorList>
            <person name="Kim W."/>
        </authorList>
    </citation>
    <scope>NUCLEOTIDE SEQUENCE [LARGE SCALE GENOMIC DNA]</scope>
    <source>
        <strain evidence="2">SNU_AA5</strain>
        <tissue evidence="2">Soma without cirri and trophi</tissue>
    </source>
</reference>
<dbReference type="InterPro" id="IPR011010">
    <property type="entry name" value="DNA_brk_join_enz"/>
</dbReference>
<evidence type="ECO:0000256" key="1">
    <source>
        <dbReference type="ARBA" id="ARBA00023172"/>
    </source>
</evidence>
<dbReference type="Proteomes" id="UP000440578">
    <property type="component" value="Unassembled WGS sequence"/>
</dbReference>
<dbReference type="InterPro" id="IPR013762">
    <property type="entry name" value="Integrase-like_cat_sf"/>
</dbReference>
<accession>A0A6A4VTC6</accession>
<gene>
    <name evidence="2" type="ORF">FJT64_009445</name>
</gene>
<evidence type="ECO:0000313" key="3">
    <source>
        <dbReference type="Proteomes" id="UP000440578"/>
    </source>
</evidence>
<dbReference type="AlphaFoldDB" id="A0A6A4VTC6"/>
<keyword evidence="1" id="KW-0233">DNA recombination</keyword>
<dbReference type="EMBL" id="VIIS01001803">
    <property type="protein sequence ID" value="KAF0292581.1"/>
    <property type="molecule type" value="Genomic_DNA"/>
</dbReference>
<dbReference type="GO" id="GO:0006310">
    <property type="term" value="P:DNA recombination"/>
    <property type="evidence" value="ECO:0007669"/>
    <property type="project" value="UniProtKB-KW"/>
</dbReference>
<dbReference type="GO" id="GO:0015074">
    <property type="term" value="P:DNA integration"/>
    <property type="evidence" value="ECO:0007669"/>
    <property type="project" value="InterPro"/>
</dbReference>
<evidence type="ECO:0000313" key="2">
    <source>
        <dbReference type="EMBL" id="KAF0292581.1"/>
    </source>
</evidence>
<keyword evidence="3" id="KW-1185">Reference proteome</keyword>
<evidence type="ECO:0008006" key="4">
    <source>
        <dbReference type="Google" id="ProtNLM"/>
    </source>
</evidence>